<organism evidence="2 3">
    <name type="scientific">Marinobacter fuscus</name>
    <dbReference type="NCBI Taxonomy" id="2109942"/>
    <lineage>
        <taxon>Bacteria</taxon>
        <taxon>Pseudomonadati</taxon>
        <taxon>Pseudomonadota</taxon>
        <taxon>Gammaproteobacteria</taxon>
        <taxon>Pseudomonadales</taxon>
        <taxon>Marinobacteraceae</taxon>
        <taxon>Marinobacter</taxon>
    </lineage>
</organism>
<dbReference type="RefSeq" id="WP_106765029.1">
    <property type="nucleotide sequence ID" value="NZ_PXNP01000109.1"/>
</dbReference>
<dbReference type="EMBL" id="PXNP01000109">
    <property type="protein sequence ID" value="PSF04776.1"/>
    <property type="molecule type" value="Genomic_DNA"/>
</dbReference>
<dbReference type="GO" id="GO:0035438">
    <property type="term" value="F:cyclic-di-GMP binding"/>
    <property type="evidence" value="ECO:0007669"/>
    <property type="project" value="InterPro"/>
</dbReference>
<dbReference type="AlphaFoldDB" id="A0A2T1K3M5"/>
<dbReference type="Proteomes" id="UP000239866">
    <property type="component" value="Unassembled WGS sequence"/>
</dbReference>
<evidence type="ECO:0000259" key="1">
    <source>
        <dbReference type="Pfam" id="PF07238"/>
    </source>
</evidence>
<dbReference type="SUPFAM" id="SSF141371">
    <property type="entry name" value="PilZ domain-like"/>
    <property type="match status" value="1"/>
</dbReference>
<sequence>MINDDYDFGSDEQLPQGRDLRKDYRLTARARAWIEFECDEPEGETMRSNGPSGSFECQVRDISAGGFSFVTEHASTPGSILAAQVCLGEGERVFRLIVEVVWCRSADYSYLVGVHLLESDETDYPDWMDAVARALAAP</sequence>
<dbReference type="Pfam" id="PF07238">
    <property type="entry name" value="PilZ"/>
    <property type="match status" value="1"/>
</dbReference>
<proteinExistence type="predicted"/>
<dbReference type="InterPro" id="IPR009875">
    <property type="entry name" value="PilZ_domain"/>
</dbReference>
<evidence type="ECO:0000313" key="2">
    <source>
        <dbReference type="EMBL" id="PSF04776.1"/>
    </source>
</evidence>
<comment type="caution">
    <text evidence="2">The sequence shown here is derived from an EMBL/GenBank/DDBJ whole genome shotgun (WGS) entry which is preliminary data.</text>
</comment>
<accession>A0A2T1K3M5</accession>
<keyword evidence="3" id="KW-1185">Reference proteome</keyword>
<evidence type="ECO:0000313" key="3">
    <source>
        <dbReference type="Proteomes" id="UP000239866"/>
    </source>
</evidence>
<reference evidence="2 3" key="1">
    <citation type="submission" date="2018-03" db="EMBL/GenBank/DDBJ databases">
        <title>Marinobacter brunus sp. nov., a marine bacterium of Gamma-proteobacteria isolated from the surface seawater of the South China Sea.</title>
        <authorList>
            <person name="Cheng H."/>
            <person name="Wu Y.-H."/>
            <person name="Xamxidin M."/>
            <person name="Xu X.-W."/>
        </authorList>
    </citation>
    <scope>NUCLEOTIDE SEQUENCE [LARGE SCALE GENOMIC DNA]</scope>
    <source>
        <strain evidence="2 3">NH169-3</strain>
    </source>
</reference>
<protein>
    <submittedName>
        <fullName evidence="2">PilZ domain-containing protein</fullName>
    </submittedName>
</protein>
<dbReference type="Gene3D" id="2.40.10.220">
    <property type="entry name" value="predicted glycosyltransferase like domains"/>
    <property type="match status" value="1"/>
</dbReference>
<dbReference type="OrthoDB" id="6182366at2"/>
<name>A0A2T1K3M5_9GAMM</name>
<feature type="domain" description="PilZ" evidence="1">
    <location>
        <begin position="49"/>
        <end position="123"/>
    </location>
</feature>
<gene>
    <name evidence="2" type="ORF">C7H09_17240</name>
</gene>